<proteinExistence type="predicted"/>
<feature type="region of interest" description="Disordered" evidence="2">
    <location>
        <begin position="276"/>
        <end position="307"/>
    </location>
</feature>
<evidence type="ECO:0000313" key="3">
    <source>
        <dbReference type="EMBL" id="KAF2029978.1"/>
    </source>
</evidence>
<evidence type="ECO:0000313" key="4">
    <source>
        <dbReference type="Proteomes" id="UP000799777"/>
    </source>
</evidence>
<evidence type="ECO:0000256" key="2">
    <source>
        <dbReference type="SAM" id="MobiDB-lite"/>
    </source>
</evidence>
<dbReference type="OrthoDB" id="3800576at2759"/>
<comment type="caution">
    <text evidence="3">The sequence shown here is derived from an EMBL/GenBank/DDBJ whole genome shotgun (WGS) entry which is preliminary data.</text>
</comment>
<protein>
    <submittedName>
        <fullName evidence="3">Uncharacterized protein</fullName>
    </submittedName>
</protein>
<dbReference type="AlphaFoldDB" id="A0A9P4H8B5"/>
<organism evidence="3 4">
    <name type="scientific">Setomelanomma holmii</name>
    <dbReference type="NCBI Taxonomy" id="210430"/>
    <lineage>
        <taxon>Eukaryota</taxon>
        <taxon>Fungi</taxon>
        <taxon>Dikarya</taxon>
        <taxon>Ascomycota</taxon>
        <taxon>Pezizomycotina</taxon>
        <taxon>Dothideomycetes</taxon>
        <taxon>Pleosporomycetidae</taxon>
        <taxon>Pleosporales</taxon>
        <taxon>Pleosporineae</taxon>
        <taxon>Phaeosphaeriaceae</taxon>
        <taxon>Setomelanomma</taxon>
    </lineage>
</organism>
<gene>
    <name evidence="3" type="ORF">EK21DRAFT_112457</name>
</gene>
<accession>A0A9P4H8B5</accession>
<name>A0A9P4H8B5_9PLEO</name>
<dbReference type="EMBL" id="ML978195">
    <property type="protein sequence ID" value="KAF2029978.1"/>
    <property type="molecule type" value="Genomic_DNA"/>
</dbReference>
<keyword evidence="4" id="KW-1185">Reference proteome</keyword>
<feature type="coiled-coil region" evidence="1">
    <location>
        <begin position="117"/>
        <end position="151"/>
    </location>
</feature>
<sequence length="360" mass="39414">MLNPQLLAPIEVLHVPVLEIRPFRIITMSNKGPIAPFDLVLFSPPDTITISILLAFSSGATISSFELFALVALLFVLDTGTYICSLEVRIREFSKFLDDATSLPANAHPSKNTLGDYAALQRSYKTSEDTIRELNATIVSLTAKNNKLERLLATACLPNDSDFLLQQITEGQRKVFELSWHLERLQMVVTVLFLGLLAFLGGFDLGKLGIDTQKFEAYIEYARAMAYGLPCPLLPQGGFRLHGIRFPLSGLGIVGTHIIEVGNTFLAHGAFTRAPGGRDHPADRDDLPPIPNSPLSSELDTPSTSPTKTSAEVVNFMAFQPSKKPTTFGTRKCCQPEFAEHNLEEGVAIFSVGKKSLSHI</sequence>
<reference evidence="3" key="1">
    <citation type="journal article" date="2020" name="Stud. Mycol.">
        <title>101 Dothideomycetes genomes: a test case for predicting lifestyles and emergence of pathogens.</title>
        <authorList>
            <person name="Haridas S."/>
            <person name="Albert R."/>
            <person name="Binder M."/>
            <person name="Bloem J."/>
            <person name="Labutti K."/>
            <person name="Salamov A."/>
            <person name="Andreopoulos B."/>
            <person name="Baker S."/>
            <person name="Barry K."/>
            <person name="Bills G."/>
            <person name="Bluhm B."/>
            <person name="Cannon C."/>
            <person name="Castanera R."/>
            <person name="Culley D."/>
            <person name="Daum C."/>
            <person name="Ezra D."/>
            <person name="Gonzalez J."/>
            <person name="Henrissat B."/>
            <person name="Kuo A."/>
            <person name="Liang C."/>
            <person name="Lipzen A."/>
            <person name="Lutzoni F."/>
            <person name="Magnuson J."/>
            <person name="Mondo S."/>
            <person name="Nolan M."/>
            <person name="Ohm R."/>
            <person name="Pangilinan J."/>
            <person name="Park H.-J."/>
            <person name="Ramirez L."/>
            <person name="Alfaro M."/>
            <person name="Sun H."/>
            <person name="Tritt A."/>
            <person name="Yoshinaga Y."/>
            <person name="Zwiers L.-H."/>
            <person name="Turgeon B."/>
            <person name="Goodwin S."/>
            <person name="Spatafora J."/>
            <person name="Crous P."/>
            <person name="Grigoriev I."/>
        </authorList>
    </citation>
    <scope>NUCLEOTIDE SEQUENCE</scope>
    <source>
        <strain evidence="3">CBS 110217</strain>
    </source>
</reference>
<dbReference type="Proteomes" id="UP000799777">
    <property type="component" value="Unassembled WGS sequence"/>
</dbReference>
<evidence type="ECO:0000256" key="1">
    <source>
        <dbReference type="SAM" id="Coils"/>
    </source>
</evidence>
<keyword evidence="1" id="KW-0175">Coiled coil</keyword>
<feature type="compositionally biased region" description="Basic and acidic residues" evidence="2">
    <location>
        <begin position="276"/>
        <end position="287"/>
    </location>
</feature>
<feature type="compositionally biased region" description="Polar residues" evidence="2">
    <location>
        <begin position="293"/>
        <end position="307"/>
    </location>
</feature>